<evidence type="ECO:0000313" key="3">
    <source>
        <dbReference type="Proteomes" id="UP000238365"/>
    </source>
</evidence>
<evidence type="ECO:0000313" key="2">
    <source>
        <dbReference type="EMBL" id="AUX94239.1"/>
    </source>
</evidence>
<dbReference type="EMBL" id="CP026377">
    <property type="protein sequence ID" value="AUX94239.1"/>
    <property type="molecule type" value="Genomic_DNA"/>
</dbReference>
<proteinExistence type="predicted"/>
<organism evidence="2 3">
    <name type="scientific">Mixta gaviniae</name>
    <dbReference type="NCBI Taxonomy" id="665914"/>
    <lineage>
        <taxon>Bacteria</taxon>
        <taxon>Pseudomonadati</taxon>
        <taxon>Pseudomonadota</taxon>
        <taxon>Gammaproteobacteria</taxon>
        <taxon>Enterobacterales</taxon>
        <taxon>Erwiniaceae</taxon>
        <taxon>Mixta</taxon>
    </lineage>
</organism>
<dbReference type="Proteomes" id="UP000238365">
    <property type="component" value="Chromosome"/>
</dbReference>
<dbReference type="AlphaFoldDB" id="A0A1X1EEL5"/>
<feature type="region of interest" description="Disordered" evidence="1">
    <location>
        <begin position="36"/>
        <end position="59"/>
    </location>
</feature>
<dbReference type="OrthoDB" id="6604265at2"/>
<dbReference type="RefSeq" id="WP_104958070.1">
    <property type="nucleotide sequence ID" value="NZ_CP026377.1"/>
</dbReference>
<accession>A0A1X1EEL5</accession>
<dbReference type="KEGG" id="pgz:C2E15_14910"/>
<reference evidence="2 3" key="1">
    <citation type="submission" date="2018-01" db="EMBL/GenBank/DDBJ databases">
        <title>Complete and assembled Genome of Pantoea gaviniae DSM22758T.</title>
        <authorList>
            <person name="Stevens M.J.A."/>
            <person name="Zurfluh K."/>
            <person name="Stephan R."/>
        </authorList>
    </citation>
    <scope>NUCLEOTIDE SEQUENCE [LARGE SCALE GENOMIC DNA]</scope>
    <source>
        <strain evidence="2 3">DSM 22758</strain>
    </source>
</reference>
<protein>
    <submittedName>
        <fullName evidence="2">Uncharacterized protein</fullName>
    </submittedName>
</protein>
<keyword evidence="3" id="KW-1185">Reference proteome</keyword>
<sequence>MADKYEVTRPWHGVALGDVVELEKLHPSLKSHVRKLSGKASAELTPSTPDASTDKQARKQAITKRLDELGIEYKGNLGADKLAELLPEGELDKLFPAE</sequence>
<name>A0A1X1EEL5_9GAMM</name>
<evidence type="ECO:0000256" key="1">
    <source>
        <dbReference type="SAM" id="MobiDB-lite"/>
    </source>
</evidence>
<gene>
    <name evidence="2" type="ORF">C2E15_14910</name>
</gene>